<reference evidence="3" key="1">
    <citation type="submission" date="2020-07" db="EMBL/GenBank/DDBJ databases">
        <title>Multicomponent nature underlies the extraordinary mechanical properties of spider dragline silk.</title>
        <authorList>
            <person name="Kono N."/>
            <person name="Nakamura H."/>
            <person name="Mori M."/>
            <person name="Yoshida Y."/>
            <person name="Ohtoshi R."/>
            <person name="Malay A.D."/>
            <person name="Moran D.A.P."/>
            <person name="Tomita M."/>
            <person name="Numata K."/>
            <person name="Arakawa K."/>
        </authorList>
    </citation>
    <scope>NUCLEOTIDE SEQUENCE</scope>
</reference>
<proteinExistence type="predicted"/>
<dbReference type="GO" id="GO:0005634">
    <property type="term" value="C:nucleus"/>
    <property type="evidence" value="ECO:0007669"/>
    <property type="project" value="TreeGrafter"/>
</dbReference>
<dbReference type="GO" id="GO:0003723">
    <property type="term" value="F:RNA binding"/>
    <property type="evidence" value="ECO:0007669"/>
    <property type="project" value="InterPro"/>
</dbReference>
<dbReference type="AlphaFoldDB" id="A0A8X6LTV3"/>
<accession>A0A8X6LTV3</accession>
<dbReference type="InterPro" id="IPR039136">
    <property type="entry name" value="NUFIP1-like"/>
</dbReference>
<dbReference type="PANTHER" id="PTHR13309:SF0">
    <property type="entry name" value="FMR1-INTERACTING PROTEIN NUFIP1"/>
    <property type="match status" value="1"/>
</dbReference>
<feature type="compositionally biased region" description="Basic and acidic residues" evidence="1">
    <location>
        <begin position="248"/>
        <end position="258"/>
    </location>
</feature>
<name>A0A8X6LTV3_TRICU</name>
<keyword evidence="4" id="KW-1185">Reference proteome</keyword>
<gene>
    <name evidence="3" type="primary">Hmgb3</name>
    <name evidence="3" type="ORF">TNCT_637421</name>
</gene>
<dbReference type="Pfam" id="PF10453">
    <property type="entry name" value="NUFIP1"/>
    <property type="match status" value="1"/>
</dbReference>
<dbReference type="GO" id="GO:0000492">
    <property type="term" value="P:box C/D snoRNP assembly"/>
    <property type="evidence" value="ECO:0007669"/>
    <property type="project" value="TreeGrafter"/>
</dbReference>
<comment type="caution">
    <text evidence="3">The sequence shown here is derived from an EMBL/GenBank/DDBJ whole genome shotgun (WGS) entry which is preliminary data.</text>
</comment>
<feature type="region of interest" description="Disordered" evidence="1">
    <location>
        <begin position="377"/>
        <end position="397"/>
    </location>
</feature>
<protein>
    <submittedName>
        <fullName evidence="3">High mobility group protein B3</fullName>
    </submittedName>
</protein>
<evidence type="ECO:0000313" key="4">
    <source>
        <dbReference type="Proteomes" id="UP000887116"/>
    </source>
</evidence>
<dbReference type="EMBL" id="BMAO01018192">
    <property type="protein sequence ID" value="GFR21790.1"/>
    <property type="molecule type" value="Genomic_DNA"/>
</dbReference>
<evidence type="ECO:0000313" key="3">
    <source>
        <dbReference type="EMBL" id="GFR21790.1"/>
    </source>
</evidence>
<evidence type="ECO:0000259" key="2">
    <source>
        <dbReference type="Pfam" id="PF10453"/>
    </source>
</evidence>
<dbReference type="PANTHER" id="PTHR13309">
    <property type="entry name" value="NUCLEAR FRAGILE X MENTAL RETARDATION PROTEIN INTERACTING PROTEIN 1"/>
    <property type="match status" value="1"/>
</dbReference>
<dbReference type="Proteomes" id="UP000887116">
    <property type="component" value="Unassembled WGS sequence"/>
</dbReference>
<feature type="domain" description="FMR1-interacting protein 1 conserved" evidence="2">
    <location>
        <begin position="300"/>
        <end position="340"/>
    </location>
</feature>
<dbReference type="OrthoDB" id="273070at2759"/>
<evidence type="ECO:0000256" key="1">
    <source>
        <dbReference type="SAM" id="MobiDB-lite"/>
    </source>
</evidence>
<dbReference type="InterPro" id="IPR019496">
    <property type="entry name" value="NUFIP1_cons_dom"/>
</dbReference>
<sequence>MAYYQSGYQNQSMRDGRPYHHQNVSLSAEYNYQQSMAQHAVAINAANSSSLHSAMAQMPTLQAMNSDNQSYSTSSLGNSNAAYYHSYGSLGSSGSGYDNSVFDHRFVGHGHQRPGEGESKELELLEVQKESRSWNNNRLPLCHQNMHLSTEYNYQQTITQQPPAAANTANNSSSHFAMAQMPTFPASLNMSMNSVNQGYSASCLDSCLGHSNAAYHYPYRSVGSPRTGNGNRHHGRHHYSRYVWHRHTDGRKSKENKSNKNGIPPLKQATTTNIHCKQYRDECKSRMANFDQHDTGYADRINKLKSDEEIEKWRVESHFPTAANISKRKAEETEKEARGEVIEEKEFGIFKMQKQDQNGANNRHKEQHWKGKKLSRFCKRNDGPRMSSNVPSVSTDLESDDDSHIKLHRFLGIFASADVAVDIPVNDKSEEVSTDAVKNVNHNEMVQEALNSNKTYVQCKTEEKDEKTCKNFSKIEQNKTLNRHKNADHNSFRKETLLEKLLADETRKERNVIMQCVRHIVKNDFFDISKRR</sequence>
<feature type="compositionally biased region" description="Polar residues" evidence="1">
    <location>
        <begin position="386"/>
        <end position="396"/>
    </location>
</feature>
<feature type="region of interest" description="Disordered" evidence="1">
    <location>
        <begin position="248"/>
        <end position="267"/>
    </location>
</feature>
<organism evidence="3 4">
    <name type="scientific">Trichonephila clavata</name>
    <name type="common">Joro spider</name>
    <name type="synonym">Nephila clavata</name>
    <dbReference type="NCBI Taxonomy" id="2740835"/>
    <lineage>
        <taxon>Eukaryota</taxon>
        <taxon>Metazoa</taxon>
        <taxon>Ecdysozoa</taxon>
        <taxon>Arthropoda</taxon>
        <taxon>Chelicerata</taxon>
        <taxon>Arachnida</taxon>
        <taxon>Araneae</taxon>
        <taxon>Araneomorphae</taxon>
        <taxon>Entelegynae</taxon>
        <taxon>Araneoidea</taxon>
        <taxon>Nephilidae</taxon>
        <taxon>Trichonephila</taxon>
    </lineage>
</organism>